<dbReference type="Proteomes" id="UP001341281">
    <property type="component" value="Chromosome 06"/>
</dbReference>
<dbReference type="AlphaFoldDB" id="A0AAQ3TWR3"/>
<dbReference type="EMBL" id="CP144750">
    <property type="protein sequence ID" value="WVZ80779.1"/>
    <property type="molecule type" value="Genomic_DNA"/>
</dbReference>
<evidence type="ECO:0000259" key="1">
    <source>
        <dbReference type="Pfam" id="PF07727"/>
    </source>
</evidence>
<reference evidence="2 3" key="1">
    <citation type="submission" date="2024-02" db="EMBL/GenBank/DDBJ databases">
        <title>High-quality chromosome-scale genome assembly of Pensacola bahiagrass (Paspalum notatum Flugge var. saurae).</title>
        <authorList>
            <person name="Vega J.M."/>
            <person name="Podio M."/>
            <person name="Orjuela J."/>
            <person name="Siena L.A."/>
            <person name="Pessino S.C."/>
            <person name="Combes M.C."/>
            <person name="Mariac C."/>
            <person name="Albertini E."/>
            <person name="Pupilli F."/>
            <person name="Ortiz J.P.A."/>
            <person name="Leblanc O."/>
        </authorList>
    </citation>
    <scope>NUCLEOTIDE SEQUENCE [LARGE SCALE GENOMIC DNA]</scope>
    <source>
        <strain evidence="2">R1</strain>
        <tissue evidence="2">Leaf</tissue>
    </source>
</reference>
<dbReference type="InterPro" id="IPR043502">
    <property type="entry name" value="DNA/RNA_pol_sf"/>
</dbReference>
<gene>
    <name evidence="2" type="ORF">U9M48_028231</name>
</gene>
<dbReference type="PANTHER" id="PTHR11439">
    <property type="entry name" value="GAG-POL-RELATED RETROTRANSPOSON"/>
    <property type="match status" value="1"/>
</dbReference>
<dbReference type="CDD" id="cd09272">
    <property type="entry name" value="RNase_HI_RT_Ty1"/>
    <property type="match status" value="1"/>
</dbReference>
<dbReference type="SUPFAM" id="SSF56672">
    <property type="entry name" value="DNA/RNA polymerases"/>
    <property type="match status" value="1"/>
</dbReference>
<accession>A0AAQ3TWR3</accession>
<dbReference type="Pfam" id="PF07727">
    <property type="entry name" value="RVT_2"/>
    <property type="match status" value="1"/>
</dbReference>
<proteinExistence type="predicted"/>
<dbReference type="PANTHER" id="PTHR11439:SF509">
    <property type="entry name" value="RNA-DIRECTED DNA POLYMERASE"/>
    <property type="match status" value="1"/>
</dbReference>
<sequence length="486" mass="54898">MHEELENFERNHVWDLVEPPPNCRPIGTKWVFKNKQGEDGMVVRNKARLPGVSSKEEIDYEETFAPVARLEANRILLAFAASKGFKLQQMDVKSAFLNGFIEEEVYVRQPPGFESARFPDQVYKWRKALYGLKQAPRAWYARLKSFLLKSGFVMGSVDKTLFLLSRGGDTLIVQIYVDDIIFGGSSHALVSSFAEQMSREFEMSLMVELQFFLGLQIKQGPEGTFVHQAKYTRDILKKFEMGDSKPMTTPMSTNTALDADEDGEAVDQKEFRGMIGSLLYLTATRPDIQFAVCLCARYQASPRTSHHQAVKRIFRYLKFTPELGLWYSSGSSLSLRGFSDADHAGCRIDRNVSLSTTEAEYIAAASCCSQLLWMKATLSDFGLRFGKIPLLVDSTSAISVAKNPVLHSRTKHIDVRFHFLRDHYEKRDIDLVHVASENQLADIFTKPLEFGAFVRLRGELGVEGVDNTLIKGEIESQWTGLIALLV</sequence>
<dbReference type="InterPro" id="IPR013103">
    <property type="entry name" value="RVT_2"/>
</dbReference>
<name>A0AAQ3TWR3_PASNO</name>
<evidence type="ECO:0000313" key="3">
    <source>
        <dbReference type="Proteomes" id="UP001341281"/>
    </source>
</evidence>
<feature type="domain" description="Reverse transcriptase Ty1/copia-type" evidence="1">
    <location>
        <begin position="11"/>
        <end position="252"/>
    </location>
</feature>
<organism evidence="2 3">
    <name type="scientific">Paspalum notatum var. saurae</name>
    <dbReference type="NCBI Taxonomy" id="547442"/>
    <lineage>
        <taxon>Eukaryota</taxon>
        <taxon>Viridiplantae</taxon>
        <taxon>Streptophyta</taxon>
        <taxon>Embryophyta</taxon>
        <taxon>Tracheophyta</taxon>
        <taxon>Spermatophyta</taxon>
        <taxon>Magnoliopsida</taxon>
        <taxon>Liliopsida</taxon>
        <taxon>Poales</taxon>
        <taxon>Poaceae</taxon>
        <taxon>PACMAD clade</taxon>
        <taxon>Panicoideae</taxon>
        <taxon>Andropogonodae</taxon>
        <taxon>Paspaleae</taxon>
        <taxon>Paspalinae</taxon>
        <taxon>Paspalum</taxon>
    </lineage>
</organism>
<protein>
    <recommendedName>
        <fullName evidence="1">Reverse transcriptase Ty1/copia-type domain-containing protein</fullName>
    </recommendedName>
</protein>
<evidence type="ECO:0000313" key="2">
    <source>
        <dbReference type="EMBL" id="WVZ80779.1"/>
    </source>
</evidence>
<keyword evidence="3" id="KW-1185">Reference proteome</keyword>